<dbReference type="GO" id="GO:0005615">
    <property type="term" value="C:extracellular space"/>
    <property type="evidence" value="ECO:0007669"/>
    <property type="project" value="InterPro"/>
</dbReference>
<evidence type="ECO:0000259" key="3">
    <source>
        <dbReference type="SMART" id="SM00093"/>
    </source>
</evidence>
<dbReference type="Gene3D" id="2.30.39.10">
    <property type="entry name" value="Alpha-1-antitrypsin, domain 1"/>
    <property type="match status" value="1"/>
</dbReference>
<dbReference type="InterPro" id="IPR000215">
    <property type="entry name" value="Serpin_fam"/>
</dbReference>
<name>A0AAV5SEB3_9BILA</name>
<proteinExistence type="inferred from homology"/>
<sequence length="219" mass="23704">MIPNLVDSGSFANAAAILINAVYFKGAWATQFKEELTVTKAFHGVSGDRNAQFMQASKLSTRYALSKSLAVVSLPYKDPSYSLVVFMPTGDFGEWRAKLTAESLHATIGSLKTGKINLELPKFKIESTTVGKEALQKCGVSAIFGNGADLSGISDEELFVSAILHKAVFELSEEGTEAAAATQVSFTRKMAVISICDDLIFDRPFLYALIREDTVLFLG</sequence>
<dbReference type="PROSITE" id="PS00284">
    <property type="entry name" value="SERPIN"/>
    <property type="match status" value="1"/>
</dbReference>
<keyword evidence="5" id="KW-1185">Reference proteome</keyword>
<dbReference type="Pfam" id="PF00079">
    <property type="entry name" value="Serpin"/>
    <property type="match status" value="1"/>
</dbReference>
<dbReference type="InterPro" id="IPR023795">
    <property type="entry name" value="Serpin_CS"/>
</dbReference>
<dbReference type="Proteomes" id="UP001432027">
    <property type="component" value="Unassembled WGS sequence"/>
</dbReference>
<feature type="domain" description="Serpin" evidence="3">
    <location>
        <begin position="1"/>
        <end position="219"/>
    </location>
</feature>
<gene>
    <name evidence="4" type="ORF">PENTCL1PPCAC_2945</name>
</gene>
<dbReference type="Gene3D" id="3.30.497.10">
    <property type="entry name" value="Antithrombin, subunit I, domain 2"/>
    <property type="match status" value="1"/>
</dbReference>
<dbReference type="AlphaFoldDB" id="A0AAV5SEB3"/>
<comment type="similarity">
    <text evidence="1 2">Belongs to the serpin family.</text>
</comment>
<evidence type="ECO:0000256" key="1">
    <source>
        <dbReference type="ARBA" id="ARBA00009500"/>
    </source>
</evidence>
<dbReference type="SMART" id="SM00093">
    <property type="entry name" value="SERPIN"/>
    <property type="match status" value="1"/>
</dbReference>
<dbReference type="InterPro" id="IPR036186">
    <property type="entry name" value="Serpin_sf"/>
</dbReference>
<comment type="caution">
    <text evidence="4">The sequence shown here is derived from an EMBL/GenBank/DDBJ whole genome shotgun (WGS) entry which is preliminary data.</text>
</comment>
<dbReference type="InterPro" id="IPR042185">
    <property type="entry name" value="Serpin_sf_2"/>
</dbReference>
<protein>
    <recommendedName>
        <fullName evidence="3">Serpin domain-containing protein</fullName>
    </recommendedName>
</protein>
<dbReference type="InterPro" id="IPR023796">
    <property type="entry name" value="Serpin_dom"/>
</dbReference>
<dbReference type="PANTHER" id="PTHR11461">
    <property type="entry name" value="SERINE PROTEASE INHIBITOR, SERPIN"/>
    <property type="match status" value="1"/>
</dbReference>
<feature type="non-terminal residue" evidence="4">
    <location>
        <position position="219"/>
    </location>
</feature>
<dbReference type="InterPro" id="IPR042178">
    <property type="entry name" value="Serpin_sf_1"/>
</dbReference>
<reference evidence="4" key="1">
    <citation type="submission" date="2023-10" db="EMBL/GenBank/DDBJ databases">
        <title>Genome assembly of Pristionchus species.</title>
        <authorList>
            <person name="Yoshida K."/>
            <person name="Sommer R.J."/>
        </authorList>
    </citation>
    <scope>NUCLEOTIDE SEQUENCE</scope>
    <source>
        <strain evidence="4">RS0144</strain>
    </source>
</reference>
<dbReference type="SUPFAM" id="SSF56574">
    <property type="entry name" value="Serpins"/>
    <property type="match status" value="1"/>
</dbReference>
<dbReference type="GO" id="GO:0004867">
    <property type="term" value="F:serine-type endopeptidase inhibitor activity"/>
    <property type="evidence" value="ECO:0007669"/>
    <property type="project" value="InterPro"/>
</dbReference>
<dbReference type="EMBL" id="BTSX01000001">
    <property type="protein sequence ID" value="GMS80770.1"/>
    <property type="molecule type" value="Genomic_DNA"/>
</dbReference>
<accession>A0AAV5SEB3</accession>
<dbReference type="PANTHER" id="PTHR11461:SF211">
    <property type="entry name" value="GH10112P-RELATED"/>
    <property type="match status" value="1"/>
</dbReference>
<organism evidence="4 5">
    <name type="scientific">Pristionchus entomophagus</name>
    <dbReference type="NCBI Taxonomy" id="358040"/>
    <lineage>
        <taxon>Eukaryota</taxon>
        <taxon>Metazoa</taxon>
        <taxon>Ecdysozoa</taxon>
        <taxon>Nematoda</taxon>
        <taxon>Chromadorea</taxon>
        <taxon>Rhabditida</taxon>
        <taxon>Rhabditina</taxon>
        <taxon>Diplogasteromorpha</taxon>
        <taxon>Diplogasteroidea</taxon>
        <taxon>Neodiplogasteridae</taxon>
        <taxon>Pristionchus</taxon>
    </lineage>
</organism>
<evidence type="ECO:0000313" key="4">
    <source>
        <dbReference type="EMBL" id="GMS80770.1"/>
    </source>
</evidence>
<evidence type="ECO:0000256" key="2">
    <source>
        <dbReference type="RuleBase" id="RU000411"/>
    </source>
</evidence>
<evidence type="ECO:0000313" key="5">
    <source>
        <dbReference type="Proteomes" id="UP001432027"/>
    </source>
</evidence>